<sequence length="290" mass="30453">MRNGSSYCALFLVTLLVLCTGKLSSICCADSIVLESAEMGSAGQVGGTAIQASEYVGWRLTTSAPLTVEQVGGHMYAIPDQTGEVFAALVRLASLSSMPEGSPFTESELIAKATFRPNFPSDDFLTPLSATLIPGSYALVFGTGLFDATGGAGLINGVDQAYIPPTSKSSYISWRVPSSGSSADWHPIQAENMRFVIVGQEASFTADFENDGDVDSNDLTIWQGAYGTNSSGDANGDGDSDGRDFLAWQRQFTGSGGTAFSQTTIVPEPGSFVLLLGLAMAIAVRCCNNW</sequence>
<gene>
    <name evidence="1" type="ORF">Pr1d_08980</name>
</gene>
<dbReference type="KEGG" id="bgok:Pr1d_08980"/>
<protein>
    <recommendedName>
        <fullName evidence="3">PEP-CTERM protein-sorting domain-containing protein</fullName>
    </recommendedName>
</protein>
<accession>A0A5B9Q3Q5</accession>
<evidence type="ECO:0008006" key="3">
    <source>
        <dbReference type="Google" id="ProtNLM"/>
    </source>
</evidence>
<evidence type="ECO:0000313" key="1">
    <source>
        <dbReference type="EMBL" id="QEG33634.1"/>
    </source>
</evidence>
<dbReference type="OrthoDB" id="273128at2"/>
<dbReference type="RefSeq" id="WP_148072374.1">
    <property type="nucleotide sequence ID" value="NZ_CP042913.1"/>
</dbReference>
<proteinExistence type="predicted"/>
<dbReference type="Proteomes" id="UP000323917">
    <property type="component" value="Chromosome"/>
</dbReference>
<dbReference type="EMBL" id="CP042913">
    <property type="protein sequence ID" value="QEG33634.1"/>
    <property type="molecule type" value="Genomic_DNA"/>
</dbReference>
<evidence type="ECO:0000313" key="2">
    <source>
        <dbReference type="Proteomes" id="UP000323917"/>
    </source>
</evidence>
<dbReference type="AlphaFoldDB" id="A0A5B9Q3Q5"/>
<organism evidence="1 2">
    <name type="scientific">Bythopirellula goksoeyrii</name>
    <dbReference type="NCBI Taxonomy" id="1400387"/>
    <lineage>
        <taxon>Bacteria</taxon>
        <taxon>Pseudomonadati</taxon>
        <taxon>Planctomycetota</taxon>
        <taxon>Planctomycetia</taxon>
        <taxon>Pirellulales</taxon>
        <taxon>Lacipirellulaceae</taxon>
        <taxon>Bythopirellula</taxon>
    </lineage>
</organism>
<name>A0A5B9Q3Q5_9BACT</name>
<keyword evidence="2" id="KW-1185">Reference proteome</keyword>
<reference evidence="1 2" key="1">
    <citation type="submission" date="2019-08" db="EMBL/GenBank/DDBJ databases">
        <title>Deep-cultivation of Planctomycetes and their phenomic and genomic characterization uncovers novel biology.</title>
        <authorList>
            <person name="Wiegand S."/>
            <person name="Jogler M."/>
            <person name="Boedeker C."/>
            <person name="Pinto D."/>
            <person name="Vollmers J."/>
            <person name="Rivas-Marin E."/>
            <person name="Kohn T."/>
            <person name="Peeters S.H."/>
            <person name="Heuer A."/>
            <person name="Rast P."/>
            <person name="Oberbeckmann S."/>
            <person name="Bunk B."/>
            <person name="Jeske O."/>
            <person name="Meyerdierks A."/>
            <person name="Storesund J.E."/>
            <person name="Kallscheuer N."/>
            <person name="Luecker S."/>
            <person name="Lage O.M."/>
            <person name="Pohl T."/>
            <person name="Merkel B.J."/>
            <person name="Hornburger P."/>
            <person name="Mueller R.-W."/>
            <person name="Bruemmer F."/>
            <person name="Labrenz M."/>
            <person name="Spormann A.M."/>
            <person name="Op den Camp H."/>
            <person name="Overmann J."/>
            <person name="Amann R."/>
            <person name="Jetten M.S.M."/>
            <person name="Mascher T."/>
            <person name="Medema M.H."/>
            <person name="Devos D.P."/>
            <person name="Kaster A.-K."/>
            <person name="Ovreas L."/>
            <person name="Rohde M."/>
            <person name="Galperin M.Y."/>
            <person name="Jogler C."/>
        </authorList>
    </citation>
    <scope>NUCLEOTIDE SEQUENCE [LARGE SCALE GENOMIC DNA]</scope>
    <source>
        <strain evidence="1 2">Pr1d</strain>
    </source>
</reference>